<dbReference type="Gene3D" id="1.25.40.10">
    <property type="entry name" value="Tetratricopeptide repeat domain"/>
    <property type="match status" value="1"/>
</dbReference>
<comment type="caution">
    <text evidence="2">The sequence shown here is derived from an EMBL/GenBank/DDBJ whole genome shotgun (WGS) entry which is preliminary data.</text>
</comment>
<dbReference type="InterPro" id="IPR011990">
    <property type="entry name" value="TPR-like_helical_dom_sf"/>
</dbReference>
<dbReference type="STRING" id="29354.IO98_10550"/>
<evidence type="ECO:0000256" key="1">
    <source>
        <dbReference type="PROSITE-ProRule" id="PRU00339"/>
    </source>
</evidence>
<evidence type="ECO:0000313" key="3">
    <source>
        <dbReference type="Proteomes" id="UP000028525"/>
    </source>
</evidence>
<gene>
    <name evidence="2" type="ORF">IO98_10550</name>
</gene>
<proteinExistence type="predicted"/>
<dbReference type="Proteomes" id="UP000028525">
    <property type="component" value="Unassembled WGS sequence"/>
</dbReference>
<accession>A0A084JN33</accession>
<dbReference type="InterPro" id="IPR019734">
    <property type="entry name" value="TPR_rpt"/>
</dbReference>
<dbReference type="EMBL" id="JPME01000012">
    <property type="protein sequence ID" value="KEZ90367.1"/>
    <property type="molecule type" value="Genomic_DNA"/>
</dbReference>
<dbReference type="SMART" id="SM00028">
    <property type="entry name" value="TPR"/>
    <property type="match status" value="2"/>
</dbReference>
<dbReference type="RefSeq" id="WP_038280771.1">
    <property type="nucleotide sequence ID" value="NZ_JPME01000012.1"/>
</dbReference>
<feature type="repeat" description="TPR" evidence="1">
    <location>
        <begin position="153"/>
        <end position="186"/>
    </location>
</feature>
<keyword evidence="1" id="KW-0802">TPR repeat</keyword>
<name>A0A084JN33_9FIRM</name>
<dbReference type="OrthoDB" id="1895216at2"/>
<sequence>MSLILCRQEPVKHPFYFEGLGVRLFSSQELCYVIYNNPILVMDQFVDDNLIQFIREDLDMAFLAAKLEKLLQSGEEPDELLAMILHECDYYTASEVSRFRQNLTAYRRMPAAELFKAKADYLFSRQQYGKAEAEYRKILDLPKTDRGDNAFQAKIYNNLGAAYARLFMTDKACQAYQKSFDLVKNDEVLKRICHLTQWNTGLVLNERFQALITDEMRQECEIEKEKAQAKAAQADSLKELERLFQKDPIKRLQGAGELIQKWKQEYRNIMS</sequence>
<evidence type="ECO:0000313" key="2">
    <source>
        <dbReference type="EMBL" id="KEZ90367.1"/>
    </source>
</evidence>
<protein>
    <submittedName>
        <fullName evidence="2">Uncharacterized protein</fullName>
    </submittedName>
</protein>
<keyword evidence="3" id="KW-1185">Reference proteome</keyword>
<organism evidence="2 3">
    <name type="scientific">Lacrimispora celerecrescens</name>
    <dbReference type="NCBI Taxonomy" id="29354"/>
    <lineage>
        <taxon>Bacteria</taxon>
        <taxon>Bacillati</taxon>
        <taxon>Bacillota</taxon>
        <taxon>Clostridia</taxon>
        <taxon>Lachnospirales</taxon>
        <taxon>Lachnospiraceae</taxon>
        <taxon>Lacrimispora</taxon>
    </lineage>
</organism>
<reference evidence="2 3" key="1">
    <citation type="submission" date="2014-07" db="EMBL/GenBank/DDBJ databases">
        <title>Draft genome of Clostridium celerecrescens 152B isolated from sediments associated with methane hydrate from Krishna Godavari basin.</title>
        <authorList>
            <person name="Honkalas V.S."/>
            <person name="Dabir A.P."/>
            <person name="Arora P."/>
            <person name="Dhakephalkar P.K."/>
        </authorList>
    </citation>
    <scope>NUCLEOTIDE SEQUENCE [LARGE SCALE GENOMIC DNA]</scope>
    <source>
        <strain evidence="2 3">152B</strain>
    </source>
</reference>
<dbReference type="PROSITE" id="PS50005">
    <property type="entry name" value="TPR"/>
    <property type="match status" value="1"/>
</dbReference>
<dbReference type="AlphaFoldDB" id="A0A084JN33"/>
<dbReference type="SUPFAM" id="SSF48452">
    <property type="entry name" value="TPR-like"/>
    <property type="match status" value="1"/>
</dbReference>